<evidence type="ECO:0000313" key="2">
    <source>
        <dbReference type="EMBL" id="QEG16761.1"/>
    </source>
</evidence>
<proteinExistence type="predicted"/>
<sequence length="538" mass="62520">MTKTISKNWANRQKAKGIKLELQAYPARGCWKKRHNHKIYYFKHPITKDGYEAALLEWLKHKAELNFEKPYMALIKHYLDLFKPVQNHFDQTREQTTKEQKIATQIDQFVNWLEEAFVDPETFIPEVNSSTSSFSKKEIEYFGIVKSDDSPQELSFTRACMKVLSNKPEFSDSFACRFFGKDHFGTLTFELSEHWKEKTEFAQTSGIKIPQSLGYWADDYLKAKASQALAGQIEISTYTDAIERLGKFRNFFGDKTPITKIDSEAVKKYYYFLLNSEYANKRLYFQYFKTFILYIVNEEACNLEHIPNAIASKILVFRQVSKAKSDMAKKKHEKLWTKKDIQRVIAKDSKVPQRFQCWILLMLNCGMTQSDLNDLKRDEIDLVKGRIVRIRKKAEKYQNPPVVNYKLWDVTLKLLKKEMALCTDEVFALQAMNNARIVTETIQVDATGIVKTTKADNASRNWGRNRATYGFKDLQLKFVKKAGVTALAENIQYIPLKPIYLGQTHRTIADKHYDSKGGRAYKPLDQAIAYIGKQFGLK</sequence>
<gene>
    <name evidence="2" type="ORF">GmarT_26290</name>
</gene>
<dbReference type="Gene3D" id="1.10.443.10">
    <property type="entry name" value="Intergrase catalytic core"/>
    <property type="match status" value="1"/>
</dbReference>
<dbReference type="EMBL" id="CP042910">
    <property type="protein sequence ID" value="QEG16761.1"/>
    <property type="molecule type" value="Genomic_DNA"/>
</dbReference>
<dbReference type="Proteomes" id="UP000322887">
    <property type="component" value="Chromosome"/>
</dbReference>
<accession>A0ABX5YM45</accession>
<dbReference type="InterPro" id="IPR011010">
    <property type="entry name" value="DNA_brk_join_enz"/>
</dbReference>
<dbReference type="GeneID" id="98647185"/>
<reference evidence="2 3" key="1">
    <citation type="submission" date="2019-08" db="EMBL/GenBank/DDBJ databases">
        <title>Deep-cultivation of Planctomycetes and their phenomic and genomic characterization uncovers novel biology.</title>
        <authorList>
            <person name="Wiegand S."/>
            <person name="Jogler M."/>
            <person name="Boedeker C."/>
            <person name="Pinto D."/>
            <person name="Vollmers J."/>
            <person name="Rivas-Marin E."/>
            <person name="Kohn T."/>
            <person name="Peeters S.H."/>
            <person name="Heuer A."/>
            <person name="Rast P."/>
            <person name="Oberbeckmann S."/>
            <person name="Bunk B."/>
            <person name="Jeske O."/>
            <person name="Meyerdierks A."/>
            <person name="Storesund J.E."/>
            <person name="Kallscheuer N."/>
            <person name="Luecker S."/>
            <person name="Lage O.M."/>
            <person name="Pohl T."/>
            <person name="Merkel B.J."/>
            <person name="Hornburger P."/>
            <person name="Mueller R.-W."/>
            <person name="Bruemmer F."/>
            <person name="Labrenz M."/>
            <person name="Spormann A.M."/>
            <person name="Op den Camp H."/>
            <person name="Overmann J."/>
            <person name="Amann R."/>
            <person name="Jetten M.S.M."/>
            <person name="Mascher T."/>
            <person name="Medema M.H."/>
            <person name="Devos D.P."/>
            <person name="Kaster A.-K."/>
            <person name="Ovreas L."/>
            <person name="Rohde M."/>
            <person name="Galperin M.Y."/>
            <person name="Jogler C."/>
        </authorList>
    </citation>
    <scope>NUCLEOTIDE SEQUENCE [LARGE SCALE GENOMIC DNA]</scope>
    <source>
        <strain evidence="2 3">DSM 8797</strain>
    </source>
</reference>
<evidence type="ECO:0008006" key="4">
    <source>
        <dbReference type="Google" id="ProtNLM"/>
    </source>
</evidence>
<dbReference type="SUPFAM" id="SSF56349">
    <property type="entry name" value="DNA breaking-rejoining enzymes"/>
    <property type="match status" value="1"/>
</dbReference>
<keyword evidence="1" id="KW-0233">DNA recombination</keyword>
<protein>
    <recommendedName>
        <fullName evidence="4">Tyr recombinase domain-containing protein</fullName>
    </recommendedName>
</protein>
<name>A0ABX5YM45_9PLAN</name>
<evidence type="ECO:0000256" key="1">
    <source>
        <dbReference type="ARBA" id="ARBA00023172"/>
    </source>
</evidence>
<dbReference type="RefSeq" id="WP_002646138.1">
    <property type="nucleotide sequence ID" value="NZ_CP042910.1"/>
</dbReference>
<dbReference type="InterPro" id="IPR013762">
    <property type="entry name" value="Integrase-like_cat_sf"/>
</dbReference>
<organism evidence="2 3">
    <name type="scientific">Gimesia maris</name>
    <dbReference type="NCBI Taxonomy" id="122"/>
    <lineage>
        <taxon>Bacteria</taxon>
        <taxon>Pseudomonadati</taxon>
        <taxon>Planctomycetota</taxon>
        <taxon>Planctomycetia</taxon>
        <taxon>Planctomycetales</taxon>
        <taxon>Planctomycetaceae</taxon>
        <taxon>Gimesia</taxon>
    </lineage>
</organism>
<keyword evidence="3" id="KW-1185">Reference proteome</keyword>
<evidence type="ECO:0000313" key="3">
    <source>
        <dbReference type="Proteomes" id="UP000322887"/>
    </source>
</evidence>